<accession>A0A8T0DL74</accession>
<dbReference type="EMBL" id="JTDF01002654">
    <property type="protein sequence ID" value="KAF8568583.1"/>
    <property type="molecule type" value="Genomic_DNA"/>
</dbReference>
<organism evidence="1 2">
    <name type="scientific">Paragonimus westermani</name>
    <dbReference type="NCBI Taxonomy" id="34504"/>
    <lineage>
        <taxon>Eukaryota</taxon>
        <taxon>Metazoa</taxon>
        <taxon>Spiralia</taxon>
        <taxon>Lophotrochozoa</taxon>
        <taxon>Platyhelminthes</taxon>
        <taxon>Trematoda</taxon>
        <taxon>Digenea</taxon>
        <taxon>Plagiorchiida</taxon>
        <taxon>Troglotremata</taxon>
        <taxon>Troglotrematidae</taxon>
        <taxon>Paragonimus</taxon>
    </lineage>
</organism>
<protein>
    <submittedName>
        <fullName evidence="1">Uncharacterized protein</fullName>
    </submittedName>
</protein>
<evidence type="ECO:0000313" key="2">
    <source>
        <dbReference type="Proteomes" id="UP000699462"/>
    </source>
</evidence>
<comment type="caution">
    <text evidence="1">The sequence shown here is derived from an EMBL/GenBank/DDBJ whole genome shotgun (WGS) entry which is preliminary data.</text>
</comment>
<sequence length="114" mass="12764">MEMCDIGSVGVSHTGALTSTDTETARWELPQLPTTASDMPTWTTSGRSHHTEMSLMLSRALTVLFAGRKSFCRQNHQRYPLPAVLLGSGFYVPVVHLRFHPNAAHDLNRPYFHN</sequence>
<keyword evidence="2" id="KW-1185">Reference proteome</keyword>
<reference evidence="1 2" key="1">
    <citation type="submission" date="2019-07" db="EMBL/GenBank/DDBJ databases">
        <title>Annotation for the trematode Paragonimus westermani.</title>
        <authorList>
            <person name="Choi Y.-J."/>
        </authorList>
    </citation>
    <scope>NUCLEOTIDE SEQUENCE [LARGE SCALE GENOMIC DNA]</scope>
    <source>
        <strain evidence="1">180907_Pwestermani</strain>
    </source>
</reference>
<evidence type="ECO:0000313" key="1">
    <source>
        <dbReference type="EMBL" id="KAF8568583.1"/>
    </source>
</evidence>
<name>A0A8T0DL74_9TREM</name>
<gene>
    <name evidence="1" type="ORF">P879_01898</name>
</gene>
<dbReference type="AlphaFoldDB" id="A0A8T0DL74"/>
<dbReference type="Proteomes" id="UP000699462">
    <property type="component" value="Unassembled WGS sequence"/>
</dbReference>
<proteinExistence type="predicted"/>